<organism evidence="1 2">
    <name type="scientific">Sporomusa acidovorans (strain ATCC 49682 / DSM 3132 / Mol)</name>
    <dbReference type="NCBI Taxonomy" id="1123286"/>
    <lineage>
        <taxon>Bacteria</taxon>
        <taxon>Bacillati</taxon>
        <taxon>Bacillota</taxon>
        <taxon>Negativicutes</taxon>
        <taxon>Selenomonadales</taxon>
        <taxon>Sporomusaceae</taxon>
        <taxon>Sporomusa</taxon>
    </lineage>
</organism>
<dbReference type="Proteomes" id="UP000216052">
    <property type="component" value="Chromosome"/>
</dbReference>
<sequence length="92" mass="10207">MKEEQDFIDKIEADWIIVEVVDKNTGITYRRNLPVRYLETDNGVILSGETLDGKPSHINFLSAAALAKIRDLIGQGPDHDRCGSKEGADHVS</sequence>
<evidence type="ECO:0000313" key="2">
    <source>
        <dbReference type="Proteomes" id="UP000216052"/>
    </source>
</evidence>
<keyword evidence="2" id="KW-1185">Reference proteome</keyword>
<evidence type="ECO:0000313" key="1">
    <source>
        <dbReference type="EMBL" id="XFO71516.1"/>
    </source>
</evidence>
<gene>
    <name evidence="1" type="ORF">SPACI_015460</name>
</gene>
<dbReference type="RefSeq" id="WP_093796489.1">
    <property type="nucleotide sequence ID" value="NZ_CP155571.1"/>
</dbReference>
<protein>
    <submittedName>
        <fullName evidence="1">Uncharacterized protein</fullName>
    </submittedName>
</protein>
<proteinExistence type="predicted"/>
<reference evidence="1" key="1">
    <citation type="submission" date="2024-05" db="EMBL/GenBank/DDBJ databases">
        <title>Isolation and characterization of Sporomusa carbonis sp. nov., a carboxydotrophic hydrogenogen in the genus of Sporomusa isolated from a charcoal burning pile.</title>
        <authorList>
            <person name="Boeer T."/>
            <person name="Rosenbaum F."/>
            <person name="Eysell L."/>
            <person name="Mueller V."/>
            <person name="Daniel R."/>
            <person name="Poehlein A."/>
        </authorList>
    </citation>
    <scope>NUCLEOTIDE SEQUENCE [LARGE SCALE GENOMIC DNA]</scope>
    <source>
        <strain evidence="1">DSM 3132</strain>
    </source>
</reference>
<name>A0ABZ3J0P7_SPOA4</name>
<accession>A0ABZ3J0P7</accession>
<dbReference type="EMBL" id="CP155571">
    <property type="protein sequence ID" value="XFO71516.1"/>
    <property type="molecule type" value="Genomic_DNA"/>
</dbReference>